<protein>
    <submittedName>
        <fullName evidence="1">Uncharacterized protein</fullName>
    </submittedName>
</protein>
<accession>A0ABN8SW69</accession>
<proteinExistence type="predicted"/>
<evidence type="ECO:0000313" key="2">
    <source>
        <dbReference type="Proteomes" id="UP001159427"/>
    </source>
</evidence>
<organism evidence="1 2">
    <name type="scientific">Porites evermanni</name>
    <dbReference type="NCBI Taxonomy" id="104178"/>
    <lineage>
        <taxon>Eukaryota</taxon>
        <taxon>Metazoa</taxon>
        <taxon>Cnidaria</taxon>
        <taxon>Anthozoa</taxon>
        <taxon>Hexacorallia</taxon>
        <taxon>Scleractinia</taxon>
        <taxon>Fungiina</taxon>
        <taxon>Poritidae</taxon>
        <taxon>Porites</taxon>
    </lineage>
</organism>
<sequence>QETDLSEVIEALKSRDEIHNILSHPIPSMTQIHHEAPQGRPPSNLIHLMTNITQQLEEYQPQSDVGPALHAARQVAYWSSVFISMVSNNAATIPSSN</sequence>
<keyword evidence="2" id="KW-1185">Reference proteome</keyword>
<dbReference type="EMBL" id="CALNXI010004424">
    <property type="protein sequence ID" value="CAH3195783.1"/>
    <property type="molecule type" value="Genomic_DNA"/>
</dbReference>
<reference evidence="1 2" key="1">
    <citation type="submission" date="2022-05" db="EMBL/GenBank/DDBJ databases">
        <authorList>
            <consortium name="Genoscope - CEA"/>
            <person name="William W."/>
        </authorList>
    </citation>
    <scope>NUCLEOTIDE SEQUENCE [LARGE SCALE GENOMIC DNA]</scope>
</reference>
<dbReference type="Proteomes" id="UP001159427">
    <property type="component" value="Unassembled WGS sequence"/>
</dbReference>
<gene>
    <name evidence="1" type="ORF">PEVE_00031098</name>
</gene>
<comment type="caution">
    <text evidence="1">The sequence shown here is derived from an EMBL/GenBank/DDBJ whole genome shotgun (WGS) entry which is preliminary data.</text>
</comment>
<feature type="non-terminal residue" evidence="1">
    <location>
        <position position="1"/>
    </location>
</feature>
<evidence type="ECO:0000313" key="1">
    <source>
        <dbReference type="EMBL" id="CAH3195783.1"/>
    </source>
</evidence>
<name>A0ABN8SW69_9CNID</name>
<feature type="non-terminal residue" evidence="1">
    <location>
        <position position="97"/>
    </location>
</feature>